<keyword evidence="3" id="KW-0614">Plasmid</keyword>
<proteinExistence type="predicted"/>
<evidence type="ECO:0000313" key="3">
    <source>
        <dbReference type="EMBL" id="WBO69593.1"/>
    </source>
</evidence>
<evidence type="ECO:0000259" key="2">
    <source>
        <dbReference type="Pfam" id="PF03756"/>
    </source>
</evidence>
<feature type="region of interest" description="Disordered" evidence="1">
    <location>
        <begin position="1"/>
        <end position="26"/>
    </location>
</feature>
<feature type="domain" description="A-factor biosynthesis hotdog" evidence="2">
    <location>
        <begin position="213"/>
        <end position="325"/>
    </location>
</feature>
<dbReference type="EMBL" id="CP115301">
    <property type="protein sequence ID" value="WBO69593.1"/>
    <property type="molecule type" value="Genomic_DNA"/>
</dbReference>
<dbReference type="InterPro" id="IPR047757">
    <property type="entry name" value="AfsA-like"/>
</dbReference>
<dbReference type="InterPro" id="IPR005509">
    <property type="entry name" value="AfsA_hotdog_dom"/>
</dbReference>
<keyword evidence="4" id="KW-1185">Reference proteome</keyword>
<organism evidence="3 4">
    <name type="scientific">Streptomyces camelliae</name>
    <dbReference type="NCBI Taxonomy" id="3004093"/>
    <lineage>
        <taxon>Bacteria</taxon>
        <taxon>Bacillati</taxon>
        <taxon>Actinomycetota</taxon>
        <taxon>Actinomycetes</taxon>
        <taxon>Kitasatosporales</taxon>
        <taxon>Streptomycetaceae</taxon>
        <taxon>Streptomyces</taxon>
    </lineage>
</organism>
<evidence type="ECO:0000313" key="4">
    <source>
        <dbReference type="Proteomes" id="UP001212326"/>
    </source>
</evidence>
<evidence type="ECO:0000256" key="1">
    <source>
        <dbReference type="SAM" id="MobiDB-lite"/>
    </source>
</evidence>
<reference evidence="3 4" key="1">
    <citation type="submission" date="2022-12" db="EMBL/GenBank/DDBJ databases">
        <title>HUAS 2-6.</title>
        <authorList>
            <person name="Mo P."/>
        </authorList>
    </citation>
    <scope>NUCLEOTIDE SEQUENCE [LARGE SCALE GENOMIC DNA]</scope>
    <source>
        <strain evidence="3 4">HUAS 2-6</strain>
        <plasmid evidence="3 4">punmamed1</plasmid>
    </source>
</reference>
<name>A0ABY7PG37_9ACTN</name>
<protein>
    <submittedName>
        <fullName evidence="3">ScbA/BarX family gamma-butyrolactone biosynthesis protein</fullName>
    </submittedName>
</protein>
<geneLocation type="plasmid" evidence="3 4">
    <name>punmamed1</name>
</geneLocation>
<gene>
    <name evidence="3" type="ORF">O1G22_43375</name>
</gene>
<accession>A0ABY7PG37</accession>
<feature type="domain" description="A-factor biosynthesis hotdog" evidence="2">
    <location>
        <begin position="44"/>
        <end position="179"/>
    </location>
</feature>
<dbReference type="Proteomes" id="UP001212326">
    <property type="component" value="Plasmid punmamed1"/>
</dbReference>
<dbReference type="RefSeq" id="WP_270086772.1">
    <property type="nucleotide sequence ID" value="NZ_CP115301.1"/>
</dbReference>
<sequence>MSASTFRVTGTISASQQGKSDTTIGHANLAPHHTSWTTTVPREFVHRASIAEVMLTDWRRVDDNHFSLAAQWPRGHSFFANVDGCHDPLIAAETIRQAGILLAHAEFGVPLDHHLLMSDLSVAVRPEHVRVGWAPASLELDVTCTNVTWRRGGFTGCTIEVKILRDGFVAATGGGTVSCIGPKVYGRLRAAKLLDGGQPRVMPLTAPEAPQTVGRMSPMDVVLSPVGEAGRWQLRLDTRHPVLFDHPVDHVPGMVLLEAARQATAATLGHASLPLAITSEFVRYVEMDAPCAIEALRIPTSEPDREAVLVSVLQDGQLAFRATVAMAAGQG</sequence>
<dbReference type="Pfam" id="PF03756">
    <property type="entry name" value="AfsA"/>
    <property type="match status" value="2"/>
</dbReference>
<feature type="compositionally biased region" description="Polar residues" evidence="1">
    <location>
        <begin position="1"/>
        <end position="25"/>
    </location>
</feature>
<dbReference type="NCBIfam" id="NF041195">
    <property type="entry name" value="ScbA_BarX_GamBu"/>
    <property type="match status" value="1"/>
</dbReference>